<dbReference type="AlphaFoldDB" id="A0A9W6BT06"/>
<sequence length="139" mass="14897">MVETRSQARGKPLKKPGAYNTDLYYQEKDEGFGDVGVDQEPDAGALDNPSDPEFKVKKTDLERATDEAAEEPGEIDVSELKAEVEDLQRSADTGVEELDAAGEPVPIVDANAPGGGPTIEEQEQNVGAGEDKTREHEGV</sequence>
<feature type="compositionally biased region" description="Basic and acidic residues" evidence="1">
    <location>
        <begin position="52"/>
        <end position="66"/>
    </location>
</feature>
<gene>
    <name evidence="2" type="primary">PLEST003133</name>
    <name evidence="2" type="ORF">PLESTB_001168000</name>
</gene>
<reference evidence="2 3" key="1">
    <citation type="journal article" date="2023" name="Commun. Biol.">
        <title>Reorganization of the ancestral sex-determining regions during the evolution of trioecy in Pleodorina starrii.</title>
        <authorList>
            <person name="Takahashi K."/>
            <person name="Suzuki S."/>
            <person name="Kawai-Toyooka H."/>
            <person name="Yamamoto K."/>
            <person name="Hamaji T."/>
            <person name="Ootsuki R."/>
            <person name="Yamaguchi H."/>
            <person name="Kawachi M."/>
            <person name="Higashiyama T."/>
            <person name="Nozaki H."/>
        </authorList>
    </citation>
    <scope>NUCLEOTIDE SEQUENCE [LARGE SCALE GENOMIC DNA]</scope>
    <source>
        <strain evidence="2 3">NIES-4479</strain>
    </source>
</reference>
<dbReference type="Proteomes" id="UP001165080">
    <property type="component" value="Unassembled WGS sequence"/>
</dbReference>
<accession>A0A9W6BT06</accession>
<evidence type="ECO:0000313" key="3">
    <source>
        <dbReference type="Proteomes" id="UP001165080"/>
    </source>
</evidence>
<feature type="compositionally biased region" description="Basic and acidic residues" evidence="1">
    <location>
        <begin position="129"/>
        <end position="139"/>
    </location>
</feature>
<feature type="region of interest" description="Disordered" evidence="1">
    <location>
        <begin position="98"/>
        <end position="139"/>
    </location>
</feature>
<dbReference type="OrthoDB" id="526031at2759"/>
<protein>
    <submittedName>
        <fullName evidence="2">Uncharacterized protein</fullName>
    </submittedName>
</protein>
<feature type="compositionally biased region" description="Acidic residues" evidence="1">
    <location>
        <begin position="67"/>
        <end position="77"/>
    </location>
</feature>
<feature type="region of interest" description="Disordered" evidence="1">
    <location>
        <begin position="1"/>
        <end position="78"/>
    </location>
</feature>
<proteinExistence type="predicted"/>
<dbReference type="EMBL" id="BRXU01000017">
    <property type="protein sequence ID" value="GLC56961.1"/>
    <property type="molecule type" value="Genomic_DNA"/>
</dbReference>
<name>A0A9W6BT06_9CHLO</name>
<organism evidence="2 3">
    <name type="scientific">Pleodorina starrii</name>
    <dbReference type="NCBI Taxonomy" id="330485"/>
    <lineage>
        <taxon>Eukaryota</taxon>
        <taxon>Viridiplantae</taxon>
        <taxon>Chlorophyta</taxon>
        <taxon>core chlorophytes</taxon>
        <taxon>Chlorophyceae</taxon>
        <taxon>CS clade</taxon>
        <taxon>Chlamydomonadales</taxon>
        <taxon>Volvocaceae</taxon>
        <taxon>Pleodorina</taxon>
    </lineage>
</organism>
<evidence type="ECO:0000256" key="1">
    <source>
        <dbReference type="SAM" id="MobiDB-lite"/>
    </source>
</evidence>
<keyword evidence="3" id="KW-1185">Reference proteome</keyword>
<comment type="caution">
    <text evidence="2">The sequence shown here is derived from an EMBL/GenBank/DDBJ whole genome shotgun (WGS) entry which is preliminary data.</text>
</comment>
<evidence type="ECO:0000313" key="2">
    <source>
        <dbReference type="EMBL" id="GLC56961.1"/>
    </source>
</evidence>